<dbReference type="Gene3D" id="3.90.580.10">
    <property type="entry name" value="Zinc finger, CHC2-type domain"/>
    <property type="match status" value="1"/>
</dbReference>
<dbReference type="Gene3D" id="3.40.1360.10">
    <property type="match status" value="1"/>
</dbReference>
<dbReference type="EMBL" id="CP033968">
    <property type="protein sequence ID" value="AZG12229.1"/>
    <property type="molecule type" value="Genomic_DNA"/>
</dbReference>
<organism evidence="1 2">
    <name type="scientific">Cupriavidus pauculus</name>
    <dbReference type="NCBI Taxonomy" id="82633"/>
    <lineage>
        <taxon>Bacteria</taxon>
        <taxon>Pseudomonadati</taxon>
        <taxon>Pseudomonadota</taxon>
        <taxon>Betaproteobacteria</taxon>
        <taxon>Burkholderiales</taxon>
        <taxon>Burkholderiaceae</taxon>
        <taxon>Cupriavidus</taxon>
    </lineage>
</organism>
<evidence type="ECO:0000313" key="2">
    <source>
        <dbReference type="Proteomes" id="UP000270411"/>
    </source>
</evidence>
<dbReference type="OrthoDB" id="6785946at2"/>
<dbReference type="InterPro" id="IPR034154">
    <property type="entry name" value="TOPRIM_DnaG/twinkle"/>
</dbReference>
<dbReference type="GO" id="GO:0008270">
    <property type="term" value="F:zinc ion binding"/>
    <property type="evidence" value="ECO:0007669"/>
    <property type="project" value="InterPro"/>
</dbReference>
<protein>
    <submittedName>
        <fullName evidence="1">DNA primase</fullName>
    </submittedName>
</protein>
<sequence length="313" mass="33968">MSGTIRYSICPNPECGASSEGSVKVSVKDDTWKCFACNKHGDVIEAASLYLGKSPLETALELSGADANAIRSYTPPKPKPAIERDDSALEEVFSKLVAALPEPSRDGIEYLAGRGISPEITRTACRKGILLTLPSNPKEAKEFLLHHIGQGLMTRAGLWKEGSKAPAAAFRPLVLVSNNRRAAEFRYLRATRSDEVKSLRYGTIAPWGWLGESKQRILITEGCIDLLSAVALGTKRSIMGLPGCENWRPEWFETFRGADVLAAFDDDDAGRTALEKIRPVLEAAVGGPIGTYTLPPGAKDLNEELKLKLGLKM</sequence>
<dbReference type="SUPFAM" id="SSF56731">
    <property type="entry name" value="DNA primase core"/>
    <property type="match status" value="1"/>
</dbReference>
<evidence type="ECO:0000313" key="1">
    <source>
        <dbReference type="EMBL" id="AZG12229.1"/>
    </source>
</evidence>
<dbReference type="AlphaFoldDB" id="A0A3G8GW80"/>
<gene>
    <name evidence="1" type="ORF">EHF44_01435</name>
</gene>
<dbReference type="SUPFAM" id="SSF57783">
    <property type="entry name" value="Zinc beta-ribbon"/>
    <property type="match status" value="1"/>
</dbReference>
<dbReference type="CDD" id="cd01029">
    <property type="entry name" value="TOPRIM_primases"/>
    <property type="match status" value="1"/>
</dbReference>
<reference evidence="2" key="1">
    <citation type="submission" date="2018-11" db="EMBL/GenBank/DDBJ databases">
        <title>FDA dAtabase for Regulatory Grade micrObial Sequences (FDA-ARGOS): Supporting development and validation of Infectious Disease Dx tests.</title>
        <authorList>
            <person name="Goldberg B."/>
            <person name="Campos J."/>
            <person name="Tallon L."/>
            <person name="Sadzewicz L."/>
            <person name="Zhao X."/>
            <person name="Vavikolanu K."/>
            <person name="Mehta A."/>
            <person name="Aluvathingal J."/>
            <person name="Nadendla S."/>
            <person name="Geyer C."/>
            <person name="Nandy P."/>
            <person name="Yan Y."/>
            <person name="Sichtig H."/>
        </authorList>
    </citation>
    <scope>NUCLEOTIDE SEQUENCE [LARGE SCALE GENOMIC DNA]</scope>
    <source>
        <strain evidence="2">FDAARGOS_614</strain>
        <plasmid evidence="2">unnamed1</plasmid>
    </source>
</reference>
<dbReference type="GO" id="GO:0003677">
    <property type="term" value="F:DNA binding"/>
    <property type="evidence" value="ECO:0007669"/>
    <property type="project" value="InterPro"/>
</dbReference>
<dbReference type="KEGG" id="cpau:EHF44_01435"/>
<accession>A0A3G8GW80</accession>
<dbReference type="Pfam" id="PF13155">
    <property type="entry name" value="Toprim_2"/>
    <property type="match status" value="1"/>
</dbReference>
<dbReference type="Proteomes" id="UP000270411">
    <property type="component" value="Plasmid unnamed1"/>
</dbReference>
<dbReference type="InterPro" id="IPR036977">
    <property type="entry name" value="DNA_primase_Znf_CHC2"/>
</dbReference>
<proteinExistence type="predicted"/>
<dbReference type="GO" id="GO:0006260">
    <property type="term" value="P:DNA replication"/>
    <property type="evidence" value="ECO:0007669"/>
    <property type="project" value="InterPro"/>
</dbReference>
<name>A0A3G8GW80_9BURK</name>
<keyword evidence="1" id="KW-0614">Plasmid</keyword>
<geneLocation type="plasmid" evidence="1">
    <name>unnamed1</name>
</geneLocation>